<dbReference type="Proteomes" id="UP000280501">
    <property type="component" value="Unassembled WGS sequence"/>
</dbReference>
<evidence type="ECO:0000259" key="2">
    <source>
        <dbReference type="Pfam" id="PF07859"/>
    </source>
</evidence>
<keyword evidence="4" id="KW-1185">Reference proteome</keyword>
<dbReference type="PANTHER" id="PTHR48081:SF8">
    <property type="entry name" value="ALPHA_BETA HYDROLASE FOLD-3 DOMAIN-CONTAINING PROTEIN-RELATED"/>
    <property type="match status" value="1"/>
</dbReference>
<dbReference type="Pfam" id="PF07859">
    <property type="entry name" value="Abhydrolase_3"/>
    <property type="match status" value="1"/>
</dbReference>
<reference evidence="3 4" key="1">
    <citation type="submission" date="2018-11" db="EMBL/GenBank/DDBJ databases">
        <title>Sequencing the genomes of 1000 actinobacteria strains.</title>
        <authorList>
            <person name="Klenk H.-P."/>
        </authorList>
    </citation>
    <scope>NUCLEOTIDE SEQUENCE [LARGE SCALE GENOMIC DNA]</scope>
    <source>
        <strain evidence="3 4">DSM 15700</strain>
    </source>
</reference>
<dbReference type="InterPro" id="IPR013094">
    <property type="entry name" value="AB_hydrolase_3"/>
</dbReference>
<evidence type="ECO:0000256" key="1">
    <source>
        <dbReference type="ARBA" id="ARBA00022801"/>
    </source>
</evidence>
<proteinExistence type="predicted"/>
<dbReference type="InterPro" id="IPR050300">
    <property type="entry name" value="GDXG_lipolytic_enzyme"/>
</dbReference>
<protein>
    <submittedName>
        <fullName evidence="3">Acetyl esterase/lipase</fullName>
    </submittedName>
</protein>
<dbReference type="PANTHER" id="PTHR48081">
    <property type="entry name" value="AB HYDROLASE SUPERFAMILY PROTEIN C4A8.06C"/>
    <property type="match status" value="1"/>
</dbReference>
<dbReference type="InterPro" id="IPR029058">
    <property type="entry name" value="AB_hydrolase_fold"/>
</dbReference>
<dbReference type="RefSeq" id="WP_123813658.1">
    <property type="nucleotide sequence ID" value="NZ_RKQZ01000001.1"/>
</dbReference>
<name>A0A3N4YPU5_9MICO</name>
<keyword evidence="1" id="KW-0378">Hydrolase</keyword>
<dbReference type="SUPFAM" id="SSF53474">
    <property type="entry name" value="alpha/beta-Hydrolases"/>
    <property type="match status" value="1"/>
</dbReference>
<dbReference type="EMBL" id="RKQZ01000001">
    <property type="protein sequence ID" value="RPF20500.1"/>
    <property type="molecule type" value="Genomic_DNA"/>
</dbReference>
<dbReference type="OrthoDB" id="9803828at2"/>
<accession>A0A3N4YPU5</accession>
<gene>
    <name evidence="3" type="ORF">EDD34_1091</name>
</gene>
<dbReference type="Gene3D" id="3.40.50.1820">
    <property type="entry name" value="alpha/beta hydrolase"/>
    <property type="match status" value="1"/>
</dbReference>
<organism evidence="3 4">
    <name type="scientific">Myceligenerans xiligouense</name>
    <dbReference type="NCBI Taxonomy" id="253184"/>
    <lineage>
        <taxon>Bacteria</taxon>
        <taxon>Bacillati</taxon>
        <taxon>Actinomycetota</taxon>
        <taxon>Actinomycetes</taxon>
        <taxon>Micrococcales</taxon>
        <taxon>Promicromonosporaceae</taxon>
        <taxon>Myceligenerans</taxon>
    </lineage>
</organism>
<dbReference type="GO" id="GO:0016787">
    <property type="term" value="F:hydrolase activity"/>
    <property type="evidence" value="ECO:0007669"/>
    <property type="project" value="UniProtKB-KW"/>
</dbReference>
<feature type="domain" description="Alpha/beta hydrolase fold-3" evidence="2">
    <location>
        <begin position="88"/>
        <end position="294"/>
    </location>
</feature>
<evidence type="ECO:0000313" key="4">
    <source>
        <dbReference type="Proteomes" id="UP000280501"/>
    </source>
</evidence>
<comment type="caution">
    <text evidence="3">The sequence shown here is derived from an EMBL/GenBank/DDBJ whole genome shotgun (WGS) entry which is preliminary data.</text>
</comment>
<evidence type="ECO:0000313" key="3">
    <source>
        <dbReference type="EMBL" id="RPF20500.1"/>
    </source>
</evidence>
<dbReference type="AlphaFoldDB" id="A0A3N4YPU5"/>
<sequence length="329" mass="34723">MPGSAGAKLARPGVDPEIAAFLERLPAMPSLDADTLATIRPYSSAPIEPLLEGRRVQRREQSVRSHDGVELPITVLVPEERTGAAPGVLWLHGGGMVMGDRFSQIDIPLDWLDELGAVVVTIDYRLAPEATGTTLVEDGYAGLVWLAEHAAELGVDPDRLVVAGTSAGGGVAAGVTLLARDRATPAVAAQVLVCPMLDHRGGTVSTRQYPAPWVWSRESNEFAWEAVLGGAGGENVSAYVSPATAEDLSGLPTTFIDVGSAEVFRDEGQRYAGRIWEAGGQAELHVWAGGTHGFDTMAPGTAIARAARAARTAWLRRVLDPAVPETPRT</sequence>